<dbReference type="Pfam" id="PF06041">
    <property type="entry name" value="DUF924"/>
    <property type="match status" value="1"/>
</dbReference>
<proteinExistence type="predicted"/>
<dbReference type="OrthoDB" id="414698at2759"/>
<comment type="caution">
    <text evidence="1">The sequence shown here is derived from an EMBL/GenBank/DDBJ whole genome shotgun (WGS) entry which is preliminary data.</text>
</comment>
<dbReference type="InterPro" id="IPR010323">
    <property type="entry name" value="DUF924"/>
</dbReference>
<dbReference type="EMBL" id="MU251378">
    <property type="protein sequence ID" value="KAG9237921.1"/>
    <property type="molecule type" value="Genomic_DNA"/>
</dbReference>
<name>A0A9P7YQK3_9HELO</name>
<dbReference type="Gene3D" id="1.25.40.10">
    <property type="entry name" value="Tetratricopeptide repeat domain"/>
    <property type="match status" value="1"/>
</dbReference>
<dbReference type="Proteomes" id="UP000824998">
    <property type="component" value="Unassembled WGS sequence"/>
</dbReference>
<dbReference type="InterPro" id="IPR011990">
    <property type="entry name" value="TPR-like_helical_dom_sf"/>
</dbReference>
<dbReference type="Gene3D" id="1.20.58.320">
    <property type="entry name" value="TPR-like"/>
    <property type="match status" value="1"/>
</dbReference>
<evidence type="ECO:0000313" key="1">
    <source>
        <dbReference type="EMBL" id="KAG9237921.1"/>
    </source>
</evidence>
<organism evidence="1 2">
    <name type="scientific">Amylocarpus encephaloides</name>
    <dbReference type="NCBI Taxonomy" id="45428"/>
    <lineage>
        <taxon>Eukaryota</taxon>
        <taxon>Fungi</taxon>
        <taxon>Dikarya</taxon>
        <taxon>Ascomycota</taxon>
        <taxon>Pezizomycotina</taxon>
        <taxon>Leotiomycetes</taxon>
        <taxon>Helotiales</taxon>
        <taxon>Helotiales incertae sedis</taxon>
        <taxon>Amylocarpus</taxon>
    </lineage>
</organism>
<sequence>MRSYNITSVIHKALGFQAVFKSSFQPNTYRAMSSISTPKPEVDRVLNYWFETGRTDKGKWFMGGEKVDTEVREQFGDLVDKARASDLTSWTQEPKGTLALIILLDQFSRNLFRGSPLSHTHDSMTLGIATRAIAQGWDQEVPHLQQQFFYLPLMHDENLVSQVAALALYDNYVARCLDKDEVENLALARTFCKQHLDTILRFGRYPSRNKILGREHTAEEIEFLKENPRGFVS</sequence>
<dbReference type="AlphaFoldDB" id="A0A9P7YQK3"/>
<gene>
    <name evidence="1" type="ORF">BJ875DRAFT_108564</name>
</gene>
<keyword evidence="2" id="KW-1185">Reference proteome</keyword>
<evidence type="ECO:0000313" key="2">
    <source>
        <dbReference type="Proteomes" id="UP000824998"/>
    </source>
</evidence>
<dbReference type="SUPFAM" id="SSF48452">
    <property type="entry name" value="TPR-like"/>
    <property type="match status" value="1"/>
</dbReference>
<protein>
    <recommendedName>
        <fullName evidence="3">DUF924 domain-containing protein</fullName>
    </recommendedName>
</protein>
<accession>A0A9P7YQK3</accession>
<reference evidence="1" key="1">
    <citation type="journal article" date="2021" name="IMA Fungus">
        <title>Genomic characterization of three marine fungi, including Emericellopsis atlantica sp. nov. with signatures of a generalist lifestyle and marine biomass degradation.</title>
        <authorList>
            <person name="Hagestad O.C."/>
            <person name="Hou L."/>
            <person name="Andersen J.H."/>
            <person name="Hansen E.H."/>
            <person name="Altermark B."/>
            <person name="Li C."/>
            <person name="Kuhnert E."/>
            <person name="Cox R.J."/>
            <person name="Crous P.W."/>
            <person name="Spatafora J.W."/>
            <person name="Lail K."/>
            <person name="Amirebrahimi M."/>
            <person name="Lipzen A."/>
            <person name="Pangilinan J."/>
            <person name="Andreopoulos W."/>
            <person name="Hayes R.D."/>
            <person name="Ng V."/>
            <person name="Grigoriev I.V."/>
            <person name="Jackson S.A."/>
            <person name="Sutton T.D.S."/>
            <person name="Dobson A.D.W."/>
            <person name="Rama T."/>
        </authorList>
    </citation>
    <scope>NUCLEOTIDE SEQUENCE</scope>
    <source>
        <strain evidence="1">TRa018bII</strain>
    </source>
</reference>
<evidence type="ECO:0008006" key="3">
    <source>
        <dbReference type="Google" id="ProtNLM"/>
    </source>
</evidence>